<dbReference type="SUPFAM" id="SSF56112">
    <property type="entry name" value="Protein kinase-like (PK-like)"/>
    <property type="match status" value="1"/>
</dbReference>
<evidence type="ECO:0000313" key="3">
    <source>
        <dbReference type="EMBL" id="UQC90254.1"/>
    </source>
</evidence>
<dbReference type="AlphaFoldDB" id="A0A9Q8T6L6"/>
<dbReference type="GO" id="GO:0004674">
    <property type="term" value="F:protein serine/threonine kinase activity"/>
    <property type="evidence" value="ECO:0007669"/>
    <property type="project" value="TreeGrafter"/>
</dbReference>
<dbReference type="InterPro" id="IPR000719">
    <property type="entry name" value="Prot_kinase_dom"/>
</dbReference>
<dbReference type="PANTHER" id="PTHR24359">
    <property type="entry name" value="SERINE/THREONINE-PROTEIN KINASE SBK1"/>
    <property type="match status" value="1"/>
</dbReference>
<dbReference type="Gene3D" id="1.10.510.10">
    <property type="entry name" value="Transferase(Phosphotransferase) domain 1"/>
    <property type="match status" value="1"/>
</dbReference>
<name>A0A9Q8T6L6_9PEZI</name>
<evidence type="ECO:0000313" key="4">
    <source>
        <dbReference type="Proteomes" id="UP000830671"/>
    </source>
</evidence>
<feature type="region of interest" description="Disordered" evidence="1">
    <location>
        <begin position="413"/>
        <end position="432"/>
    </location>
</feature>
<dbReference type="GO" id="GO:0005524">
    <property type="term" value="F:ATP binding"/>
    <property type="evidence" value="ECO:0007669"/>
    <property type="project" value="InterPro"/>
</dbReference>
<dbReference type="GeneID" id="73349718"/>
<evidence type="ECO:0000259" key="2">
    <source>
        <dbReference type="PROSITE" id="PS50011"/>
    </source>
</evidence>
<dbReference type="Pfam" id="PF00069">
    <property type="entry name" value="Pkinase"/>
    <property type="match status" value="1"/>
</dbReference>
<organism evidence="3 4">
    <name type="scientific">Colletotrichum lupini</name>
    <dbReference type="NCBI Taxonomy" id="145971"/>
    <lineage>
        <taxon>Eukaryota</taxon>
        <taxon>Fungi</taxon>
        <taxon>Dikarya</taxon>
        <taxon>Ascomycota</taxon>
        <taxon>Pezizomycotina</taxon>
        <taxon>Sordariomycetes</taxon>
        <taxon>Hypocreomycetidae</taxon>
        <taxon>Glomerellales</taxon>
        <taxon>Glomerellaceae</taxon>
        <taxon>Colletotrichum</taxon>
        <taxon>Colletotrichum acutatum species complex</taxon>
    </lineage>
</organism>
<accession>A0A9Q8T6L6</accession>
<dbReference type="EMBL" id="CP019480">
    <property type="protein sequence ID" value="UQC90254.1"/>
    <property type="molecule type" value="Genomic_DNA"/>
</dbReference>
<dbReference type="PROSITE" id="PS50011">
    <property type="entry name" value="PROTEIN_KINASE_DOM"/>
    <property type="match status" value="1"/>
</dbReference>
<keyword evidence="3" id="KW-0418">Kinase</keyword>
<keyword evidence="3" id="KW-0808">Transferase</keyword>
<dbReference type="RefSeq" id="XP_049151855.1">
    <property type="nucleotide sequence ID" value="XM_049294708.1"/>
</dbReference>
<feature type="domain" description="Protein kinase" evidence="2">
    <location>
        <begin position="231"/>
        <end position="563"/>
    </location>
</feature>
<dbReference type="KEGG" id="clup:CLUP02_15784"/>
<evidence type="ECO:0000256" key="1">
    <source>
        <dbReference type="SAM" id="MobiDB-lite"/>
    </source>
</evidence>
<protein>
    <submittedName>
        <fullName evidence="3">CMGC protein kinase</fullName>
    </submittedName>
</protein>
<sequence>MANTDRTAEAQQATDITAWLTPSLPRLEKLVVIKNDAQLKRQIRSRVWNKAVKSPIASDHNHYFWPRKLFEHLFDEETVYVIVRHVFGQSSLTKVHNKIQFDHFCREWTRRILGLNGAPEKYRLIFAILVLMQQASSIQNFVDAGFSDEKLPLAQHEIRMYQHQRYNQPNLPFGEWDTLDGDNFYILQCRLFVRYIAQSPSKGEVSHYEFEDAHILPWVKIPNPVSIFASDGSTTMNLSGGFGEVKQIVIHAWQHGFQKSLKKISAAPGCFALKRLYISDKSEFDEEVLQLKRFGGRHEHIVTLLATFSRHTNNGLEYSLLFPWAECDLLDFWKRNTALKRNHRFFLWTVGQIRGITDALSFIHDPKDENLRHPNGQPLYGRHGDIKPENVLWFKSEGLGKLVLSDLGLTRTHRQESRSNRPGENIPLSPNYRPPECDMEGVKGRISRSFDIWTLGCLILEFMVWVLDGWEGYEKFRERRMSPYITSHDTPIYFEILRVAGEQYAFNIKESVTKEFDRLRGHQSCSQFINELLTLVQTQLLIVQSKDLKRITSEDLLKSLRKMERRCEAEAEAKAYCLTPFSSNVKVPAISPAHARLNEMAKKHIANIPVDDNRIIKGFSGKTRPALGT</sequence>
<proteinExistence type="predicted"/>
<dbReference type="Proteomes" id="UP000830671">
    <property type="component" value="Chromosome 8"/>
</dbReference>
<reference evidence="3" key="1">
    <citation type="journal article" date="2021" name="Mol. Plant Microbe Interact.">
        <title>Complete Genome Sequence of the Plant-Pathogenic Fungus Colletotrichum lupini.</title>
        <authorList>
            <person name="Baroncelli R."/>
            <person name="Pensec F."/>
            <person name="Da Lio D."/>
            <person name="Boufleur T."/>
            <person name="Vicente I."/>
            <person name="Sarrocco S."/>
            <person name="Picot A."/>
            <person name="Baraldi E."/>
            <person name="Sukno S."/>
            <person name="Thon M."/>
            <person name="Le Floch G."/>
        </authorList>
    </citation>
    <scope>NUCLEOTIDE SEQUENCE</scope>
    <source>
        <strain evidence="3">IMI 504893</strain>
    </source>
</reference>
<gene>
    <name evidence="3" type="ORF">CLUP02_15784</name>
</gene>
<dbReference type="InterPro" id="IPR011009">
    <property type="entry name" value="Kinase-like_dom_sf"/>
</dbReference>
<dbReference type="SMART" id="SM00220">
    <property type="entry name" value="S_TKc"/>
    <property type="match status" value="1"/>
</dbReference>
<dbReference type="PANTHER" id="PTHR24359:SF37">
    <property type="entry name" value="PROTEIN KINASE DOMAIN-CONTAINING PROTEIN"/>
    <property type="match status" value="1"/>
</dbReference>
<keyword evidence="4" id="KW-1185">Reference proteome</keyword>